<proteinExistence type="predicted"/>
<comment type="caution">
    <text evidence="1">The sequence shown here is derived from an EMBL/GenBank/DDBJ whole genome shotgun (WGS) entry which is preliminary data.</text>
</comment>
<reference evidence="1 2" key="1">
    <citation type="submission" date="2022-06" db="EMBL/GenBank/DDBJ databases">
        <title>Mycolicibacterium sp. CAU 1645 isolated from seawater.</title>
        <authorList>
            <person name="Kim W."/>
        </authorList>
    </citation>
    <scope>NUCLEOTIDE SEQUENCE [LARGE SCALE GENOMIC DNA]</scope>
    <source>
        <strain evidence="1 2">CAU 1645</strain>
    </source>
</reference>
<keyword evidence="2" id="KW-1185">Reference proteome</keyword>
<accession>A0ABT1M6N8</accession>
<dbReference type="Proteomes" id="UP001651690">
    <property type="component" value="Unassembled WGS sequence"/>
</dbReference>
<evidence type="ECO:0000313" key="2">
    <source>
        <dbReference type="Proteomes" id="UP001651690"/>
    </source>
</evidence>
<sequence>MSILEAGYQLGGGIADQVLTRFSPVATALLATVGAKPATHVRPYDVVIVDRELTRC</sequence>
<evidence type="ECO:0000313" key="1">
    <source>
        <dbReference type="EMBL" id="MCP9274833.1"/>
    </source>
</evidence>
<organism evidence="1 2">
    <name type="scientific">Mycolicibacterium arenosum</name>
    <dbReference type="NCBI Taxonomy" id="2952157"/>
    <lineage>
        <taxon>Bacteria</taxon>
        <taxon>Bacillati</taxon>
        <taxon>Actinomycetota</taxon>
        <taxon>Actinomycetes</taxon>
        <taxon>Mycobacteriales</taxon>
        <taxon>Mycobacteriaceae</taxon>
        <taxon>Mycolicibacterium</taxon>
    </lineage>
</organism>
<name>A0ABT1M6N8_9MYCO</name>
<dbReference type="RefSeq" id="WP_255062521.1">
    <property type="nucleotide sequence ID" value="NZ_JANDBD010000009.1"/>
</dbReference>
<dbReference type="EMBL" id="JANDBD010000009">
    <property type="protein sequence ID" value="MCP9274833.1"/>
    <property type="molecule type" value="Genomic_DNA"/>
</dbReference>
<protein>
    <submittedName>
        <fullName evidence="1">Uncharacterized protein</fullName>
    </submittedName>
</protein>
<gene>
    <name evidence="1" type="ORF">NM203_21805</name>
</gene>